<dbReference type="PANTHER" id="PTHR10695:SF46">
    <property type="entry name" value="BIFUNCTIONAL COENZYME A SYNTHASE-RELATED"/>
    <property type="match status" value="1"/>
</dbReference>
<dbReference type="NCBIfam" id="TIGR00152">
    <property type="entry name" value="dephospho-CoA kinase"/>
    <property type="match status" value="1"/>
</dbReference>
<evidence type="ECO:0000256" key="1">
    <source>
        <dbReference type="ARBA" id="ARBA00022741"/>
    </source>
</evidence>
<dbReference type="InterPro" id="IPR001977">
    <property type="entry name" value="Depp_CoAkinase"/>
</dbReference>
<dbReference type="GO" id="GO:0031315">
    <property type="term" value="C:extrinsic component of mitochondrial outer membrane"/>
    <property type="evidence" value="ECO:0007669"/>
    <property type="project" value="EnsemblFungi"/>
</dbReference>
<dbReference type="SUPFAM" id="SSF52540">
    <property type="entry name" value="P-loop containing nucleoside triphosphate hydrolases"/>
    <property type="match status" value="1"/>
</dbReference>
<dbReference type="GO" id="GO:0004140">
    <property type="term" value="F:dephospho-CoA kinase activity"/>
    <property type="evidence" value="ECO:0007669"/>
    <property type="project" value="InterPro"/>
</dbReference>
<evidence type="ECO:0000313" key="5">
    <source>
        <dbReference type="Proteomes" id="UP000001996"/>
    </source>
</evidence>
<dbReference type="PANTHER" id="PTHR10695">
    <property type="entry name" value="DEPHOSPHO-COA KINASE-RELATED"/>
    <property type="match status" value="1"/>
</dbReference>
<protein>
    <recommendedName>
        <fullName evidence="6">Dephospho-CoA kinase</fullName>
    </recommendedName>
</protein>
<keyword evidence="5" id="KW-1185">Reference proteome</keyword>
<dbReference type="GO" id="GO:1990143">
    <property type="term" value="C:CoA-synthesizing protein complex"/>
    <property type="evidence" value="ECO:0007669"/>
    <property type="project" value="EnsemblFungi"/>
</dbReference>
<dbReference type="VEuPathDB" id="FungiDB:LELG_04010"/>
<dbReference type="EMBL" id="CH981528">
    <property type="protein sequence ID" value="EDK45831.1"/>
    <property type="molecule type" value="Genomic_DNA"/>
</dbReference>
<evidence type="ECO:0000313" key="4">
    <source>
        <dbReference type="EMBL" id="EDK45831.1"/>
    </source>
</evidence>
<dbReference type="HAMAP" id="MF_00376">
    <property type="entry name" value="Dephospho_CoA_kinase"/>
    <property type="match status" value="1"/>
</dbReference>
<name>A5E323_LODEL</name>
<dbReference type="AlphaFoldDB" id="A5E323"/>
<dbReference type="Proteomes" id="UP000001996">
    <property type="component" value="Unassembled WGS sequence"/>
</dbReference>
<dbReference type="eggNOG" id="KOG3220">
    <property type="taxonomic scope" value="Eukaryota"/>
</dbReference>
<keyword evidence="3" id="KW-1133">Transmembrane helix</keyword>
<evidence type="ECO:0000256" key="3">
    <source>
        <dbReference type="SAM" id="Phobius"/>
    </source>
</evidence>
<proteinExistence type="inferred from homology"/>
<dbReference type="OMA" id="CQMDIEQ"/>
<dbReference type="InterPro" id="IPR027417">
    <property type="entry name" value="P-loop_NTPase"/>
</dbReference>
<dbReference type="FunCoup" id="A5E323">
    <property type="interactions" value="384"/>
</dbReference>
<dbReference type="Gene3D" id="3.40.50.300">
    <property type="entry name" value="P-loop containing nucleotide triphosphate hydrolases"/>
    <property type="match status" value="1"/>
</dbReference>
<dbReference type="OrthoDB" id="247245at2759"/>
<accession>A5E323</accession>
<keyword evidence="1" id="KW-0547">Nucleotide-binding</keyword>
<organism evidence="4 5">
    <name type="scientific">Lodderomyces elongisporus (strain ATCC 11503 / CBS 2605 / JCM 1781 / NBRC 1676 / NRRL YB-4239)</name>
    <name type="common">Yeast</name>
    <name type="synonym">Saccharomyces elongisporus</name>
    <dbReference type="NCBI Taxonomy" id="379508"/>
    <lineage>
        <taxon>Eukaryota</taxon>
        <taxon>Fungi</taxon>
        <taxon>Dikarya</taxon>
        <taxon>Ascomycota</taxon>
        <taxon>Saccharomycotina</taxon>
        <taxon>Pichiomycetes</taxon>
        <taxon>Debaryomycetaceae</taxon>
        <taxon>Candida/Lodderomyces clade</taxon>
        <taxon>Lodderomyces</taxon>
    </lineage>
</organism>
<keyword evidence="3" id="KW-0812">Transmembrane</keyword>
<dbReference type="GO" id="GO:0005524">
    <property type="term" value="F:ATP binding"/>
    <property type="evidence" value="ECO:0007669"/>
    <property type="project" value="UniProtKB-KW"/>
</dbReference>
<gene>
    <name evidence="4" type="ORF">LELG_04010</name>
</gene>
<dbReference type="PROSITE" id="PS51219">
    <property type="entry name" value="DPCK"/>
    <property type="match status" value="1"/>
</dbReference>
<reference evidence="4 5" key="1">
    <citation type="journal article" date="2009" name="Nature">
        <title>Evolution of pathogenicity and sexual reproduction in eight Candida genomes.</title>
        <authorList>
            <person name="Butler G."/>
            <person name="Rasmussen M.D."/>
            <person name="Lin M.F."/>
            <person name="Santos M.A."/>
            <person name="Sakthikumar S."/>
            <person name="Munro C.A."/>
            <person name="Rheinbay E."/>
            <person name="Grabherr M."/>
            <person name="Forche A."/>
            <person name="Reedy J.L."/>
            <person name="Agrafioti I."/>
            <person name="Arnaud M.B."/>
            <person name="Bates S."/>
            <person name="Brown A.J."/>
            <person name="Brunke S."/>
            <person name="Costanzo M.C."/>
            <person name="Fitzpatrick D.A."/>
            <person name="de Groot P.W."/>
            <person name="Harris D."/>
            <person name="Hoyer L.L."/>
            <person name="Hube B."/>
            <person name="Klis F.M."/>
            <person name="Kodira C."/>
            <person name="Lennard N."/>
            <person name="Logue M.E."/>
            <person name="Martin R."/>
            <person name="Neiman A.M."/>
            <person name="Nikolaou E."/>
            <person name="Quail M.A."/>
            <person name="Quinn J."/>
            <person name="Santos M.C."/>
            <person name="Schmitzberger F.F."/>
            <person name="Sherlock G."/>
            <person name="Shah P."/>
            <person name="Silverstein K.A."/>
            <person name="Skrzypek M.S."/>
            <person name="Soll D."/>
            <person name="Staggs R."/>
            <person name="Stansfield I."/>
            <person name="Stumpf M.P."/>
            <person name="Sudbery P.E."/>
            <person name="Srikantha T."/>
            <person name="Zeng Q."/>
            <person name="Berman J."/>
            <person name="Berriman M."/>
            <person name="Heitman J."/>
            <person name="Gow N.A."/>
            <person name="Lorenz M.C."/>
            <person name="Birren B.W."/>
            <person name="Kellis M."/>
            <person name="Cuomo C.A."/>
        </authorList>
    </citation>
    <scope>NUCLEOTIDE SEQUENCE [LARGE SCALE GENOMIC DNA]</scope>
    <source>
        <strain evidence="5">ATCC 11503 / BCRC 21390 / CBS 2605 / JCM 1781 / NBRC 1676 / NRRL YB-4239</strain>
    </source>
</reference>
<dbReference type="HOGENOM" id="CLU_057180_0_1_1"/>
<dbReference type="InParanoid" id="A5E323"/>
<dbReference type="GO" id="GO:0015937">
    <property type="term" value="P:coenzyme A biosynthetic process"/>
    <property type="evidence" value="ECO:0007669"/>
    <property type="project" value="EnsemblFungi"/>
</dbReference>
<dbReference type="CDD" id="cd02022">
    <property type="entry name" value="DPCK"/>
    <property type="match status" value="1"/>
</dbReference>
<keyword evidence="2" id="KW-0067">ATP-binding</keyword>
<dbReference type="Pfam" id="PF01121">
    <property type="entry name" value="CoaE"/>
    <property type="match status" value="1"/>
</dbReference>
<dbReference type="GeneID" id="5231816"/>
<keyword evidence="3" id="KW-0472">Membrane</keyword>
<evidence type="ECO:0000256" key="2">
    <source>
        <dbReference type="ARBA" id="ARBA00022840"/>
    </source>
</evidence>
<dbReference type="KEGG" id="lel:PVL30_004830"/>
<evidence type="ECO:0008006" key="6">
    <source>
        <dbReference type="Google" id="ProtNLM"/>
    </source>
</evidence>
<dbReference type="GO" id="GO:0005811">
    <property type="term" value="C:lipid droplet"/>
    <property type="evidence" value="ECO:0007669"/>
    <property type="project" value="EnsemblFungi"/>
</dbReference>
<sequence length="241" mass="27172">MLIVGLTGGIACGKSTVSKELQTNYKLTVVDADLIAREVVYPGKPAYNKIIEYFKDVPNLVDANDKSLNRAALGQAVFNDKSKLKKLNSIVHPAVKWEIAKQILWAYLHLKSIVVLDVPLLFESQLYLVCGLVITVSAPLELQTKRLLLRNPELTAEDAEKRIKSQMSNLERNYRSDIVIENSGTVEDLHDELEHVVQKIKPAKIWTLLDLIPPFGIASAAFTFFIRRMVENYRGKKPKTE</sequence>
<dbReference type="STRING" id="379508.A5E323"/>
<feature type="transmembrane region" description="Helical" evidence="3">
    <location>
        <begin position="205"/>
        <end position="226"/>
    </location>
</feature>